<protein>
    <submittedName>
        <fullName evidence="2">Uncharacterized protein</fullName>
    </submittedName>
</protein>
<reference evidence="2 3" key="1">
    <citation type="submission" date="2021-05" db="EMBL/GenBank/DDBJ databases">
        <title>Molecular characterization for Shewanella algae harboring chromosomal blaOXA-55-like strains isolated from clinical and environment sample.</title>
        <authorList>
            <person name="Ohama Y."/>
            <person name="Aoki K."/>
            <person name="Harada S."/>
            <person name="Moriya K."/>
            <person name="Ishii Y."/>
            <person name="Tateda K."/>
        </authorList>
    </citation>
    <scope>NUCLEOTIDE SEQUENCE [LARGE SCALE GENOMIC DNA]</scope>
    <source>
        <strain evidence="2 3">LMG 23746</strain>
    </source>
</reference>
<evidence type="ECO:0000313" key="3">
    <source>
        <dbReference type="Proteomes" id="UP000761574"/>
    </source>
</evidence>
<evidence type="ECO:0000313" key="2">
    <source>
        <dbReference type="EMBL" id="GIU42760.1"/>
    </source>
</evidence>
<sequence>MNIYLLVAAVLASITCVGHFVIAKPQLLCSKLQADFDPTTITLMHCVFHYVSIFLVLSTLVLFACGLQWVPRMQTYALALFISLNFMLFAIWQIYIGYFAEAKSVRRVQFHWVFFIIISVFTLLGVFTG</sequence>
<keyword evidence="1" id="KW-0472">Membrane</keyword>
<accession>A0ABQ4P5E7</accession>
<comment type="caution">
    <text evidence="2">The sequence shown here is derived from an EMBL/GenBank/DDBJ whole genome shotgun (WGS) entry which is preliminary data.</text>
</comment>
<evidence type="ECO:0000256" key="1">
    <source>
        <dbReference type="SAM" id="Phobius"/>
    </source>
</evidence>
<feature type="transmembrane region" description="Helical" evidence="1">
    <location>
        <begin position="110"/>
        <end position="128"/>
    </location>
</feature>
<keyword evidence="1" id="KW-0812">Transmembrane</keyword>
<proteinExistence type="predicted"/>
<gene>
    <name evidence="2" type="ORF">TUM4630_04460</name>
</gene>
<keyword evidence="3" id="KW-1185">Reference proteome</keyword>
<dbReference type="RefSeq" id="WP_119976963.1">
    <property type="nucleotide sequence ID" value="NZ_BPFB01000004.1"/>
</dbReference>
<keyword evidence="1" id="KW-1133">Transmembrane helix</keyword>
<feature type="transmembrane region" description="Helical" evidence="1">
    <location>
        <begin position="47"/>
        <end position="70"/>
    </location>
</feature>
<dbReference type="Proteomes" id="UP000761574">
    <property type="component" value="Unassembled WGS sequence"/>
</dbReference>
<organism evidence="2 3">
    <name type="scientific">Shewanella algidipiscicola</name>
    <dbReference type="NCBI Taxonomy" id="614070"/>
    <lineage>
        <taxon>Bacteria</taxon>
        <taxon>Pseudomonadati</taxon>
        <taxon>Pseudomonadota</taxon>
        <taxon>Gammaproteobacteria</taxon>
        <taxon>Alteromonadales</taxon>
        <taxon>Shewanellaceae</taxon>
        <taxon>Shewanella</taxon>
    </lineage>
</organism>
<feature type="transmembrane region" description="Helical" evidence="1">
    <location>
        <begin position="77"/>
        <end position="98"/>
    </location>
</feature>
<name>A0ABQ4P5E7_9GAMM</name>
<dbReference type="EMBL" id="BPFB01000004">
    <property type="protein sequence ID" value="GIU42760.1"/>
    <property type="molecule type" value="Genomic_DNA"/>
</dbReference>